<name>A0A6J5JTZ6_9BURK</name>
<dbReference type="Proteomes" id="UP000494322">
    <property type="component" value="Unassembled WGS sequence"/>
</dbReference>
<dbReference type="EMBL" id="CABWIK020000083">
    <property type="protein sequence ID" value="CAB3975696.1"/>
    <property type="molecule type" value="Genomic_DNA"/>
</dbReference>
<accession>A0A6J5JTZ6</accession>
<evidence type="ECO:0000313" key="2">
    <source>
        <dbReference type="Proteomes" id="UP000494322"/>
    </source>
</evidence>
<dbReference type="AlphaFoldDB" id="A0A6J5JTZ6"/>
<proteinExistence type="predicted"/>
<organism evidence="1 2">
    <name type="scientific">Burkholderia cenocepacia</name>
    <dbReference type="NCBI Taxonomy" id="95486"/>
    <lineage>
        <taxon>Bacteria</taxon>
        <taxon>Pseudomonadati</taxon>
        <taxon>Pseudomonadota</taxon>
        <taxon>Betaproteobacteria</taxon>
        <taxon>Burkholderiales</taxon>
        <taxon>Burkholderiaceae</taxon>
        <taxon>Burkholderia</taxon>
        <taxon>Burkholderia cepacia complex</taxon>
    </lineage>
</organism>
<protein>
    <submittedName>
        <fullName evidence="1">Uncharacterized protein</fullName>
    </submittedName>
</protein>
<sequence length="81" mass="8814">MVVSTGKINTLSTDMTAQLLGNAAGNVIYQVPAANKVYRWQASTGAVTQLLDSVPNQLIQSGTYVYYTQGSNNDVYQIRLQ</sequence>
<evidence type="ECO:0000313" key="1">
    <source>
        <dbReference type="EMBL" id="CAB3975696.1"/>
    </source>
</evidence>
<reference evidence="1 2" key="1">
    <citation type="submission" date="2020-04" db="EMBL/GenBank/DDBJ databases">
        <authorList>
            <person name="Depoorter E."/>
        </authorList>
    </citation>
    <scope>NUCLEOTIDE SEQUENCE [LARGE SCALE GENOMIC DNA]</scope>
    <source>
        <strain evidence="1 2">BCC0132</strain>
    </source>
</reference>
<dbReference type="SUPFAM" id="SSF69304">
    <property type="entry name" value="Tricorn protease N-terminal domain"/>
    <property type="match status" value="1"/>
</dbReference>
<gene>
    <name evidence="1" type="ORF">BCO9919_07043</name>
</gene>